<dbReference type="InterPro" id="IPR029063">
    <property type="entry name" value="SAM-dependent_MTases_sf"/>
</dbReference>
<feature type="domain" description="Tellurite resistance methyltransferase TehB-like" evidence="1">
    <location>
        <begin position="29"/>
        <end position="167"/>
    </location>
</feature>
<dbReference type="Pfam" id="PF03848">
    <property type="entry name" value="TehB"/>
    <property type="match status" value="1"/>
</dbReference>
<evidence type="ECO:0000259" key="1">
    <source>
        <dbReference type="Pfam" id="PF03848"/>
    </source>
</evidence>
<dbReference type="GO" id="GO:0032259">
    <property type="term" value="P:methylation"/>
    <property type="evidence" value="ECO:0007669"/>
    <property type="project" value="UniProtKB-KW"/>
</dbReference>
<sequence>MDEGGDQNHDIPSPAELLVAFTPLFRPDVLPGPVLDLASGEGQNGIYLALRGLDVTCCDLSQQALHRAGVWAKEQGAVIRTWQVDLEQPEVNPLPENHYGAILVFRYLHRPLIPCIRKSLRSSGILLYETFTLDQRQFGRPRRLEHLLERGELRSFFGDWEILHDFEGVLKDPPRAVAQLVCRKP</sequence>
<keyword evidence="3" id="KW-1185">Reference proteome</keyword>
<accession>A0A9W6FVD1</accession>
<evidence type="ECO:0000313" key="3">
    <source>
        <dbReference type="Proteomes" id="UP001144372"/>
    </source>
</evidence>
<gene>
    <name evidence="2" type="ORF">DAMNIGENAA_29900</name>
</gene>
<dbReference type="Proteomes" id="UP001144372">
    <property type="component" value="Unassembled WGS sequence"/>
</dbReference>
<keyword evidence="2" id="KW-0489">Methyltransferase</keyword>
<dbReference type="RefSeq" id="WP_281795498.1">
    <property type="nucleotide sequence ID" value="NZ_BSDR01000001.1"/>
</dbReference>
<dbReference type="CDD" id="cd02440">
    <property type="entry name" value="AdoMet_MTases"/>
    <property type="match status" value="1"/>
</dbReference>
<protein>
    <submittedName>
        <fullName evidence="2">Type 12 methyltransferase</fullName>
    </submittedName>
</protein>
<name>A0A9W6FVD1_9BACT</name>
<reference evidence="2" key="1">
    <citation type="submission" date="2022-12" db="EMBL/GenBank/DDBJ databases">
        <title>Reference genome sequencing for broad-spectrum identification of bacterial and archaeal isolates by mass spectrometry.</title>
        <authorList>
            <person name="Sekiguchi Y."/>
            <person name="Tourlousse D.M."/>
        </authorList>
    </citation>
    <scope>NUCLEOTIDE SEQUENCE</scope>
    <source>
        <strain evidence="2">ASRB1</strain>
    </source>
</reference>
<comment type="caution">
    <text evidence="2">The sequence shown here is derived from an EMBL/GenBank/DDBJ whole genome shotgun (WGS) entry which is preliminary data.</text>
</comment>
<organism evidence="2 3">
    <name type="scientific">Desulforhabdus amnigena</name>
    <dbReference type="NCBI Taxonomy" id="40218"/>
    <lineage>
        <taxon>Bacteria</taxon>
        <taxon>Pseudomonadati</taxon>
        <taxon>Thermodesulfobacteriota</taxon>
        <taxon>Syntrophobacteria</taxon>
        <taxon>Syntrophobacterales</taxon>
        <taxon>Syntrophobacteraceae</taxon>
        <taxon>Desulforhabdus</taxon>
    </lineage>
</organism>
<dbReference type="Gene3D" id="3.40.50.150">
    <property type="entry name" value="Vaccinia Virus protein VP39"/>
    <property type="match status" value="1"/>
</dbReference>
<dbReference type="InterPro" id="IPR015985">
    <property type="entry name" value="TehB-like_dom"/>
</dbReference>
<dbReference type="EMBL" id="BSDR01000001">
    <property type="protein sequence ID" value="GLI35557.1"/>
    <property type="molecule type" value="Genomic_DNA"/>
</dbReference>
<dbReference type="SUPFAM" id="SSF53335">
    <property type="entry name" value="S-adenosyl-L-methionine-dependent methyltransferases"/>
    <property type="match status" value="1"/>
</dbReference>
<dbReference type="AlphaFoldDB" id="A0A9W6FVD1"/>
<dbReference type="GO" id="GO:0008168">
    <property type="term" value="F:methyltransferase activity"/>
    <property type="evidence" value="ECO:0007669"/>
    <property type="project" value="UniProtKB-KW"/>
</dbReference>
<evidence type="ECO:0000313" key="2">
    <source>
        <dbReference type="EMBL" id="GLI35557.1"/>
    </source>
</evidence>
<keyword evidence="2" id="KW-0808">Transferase</keyword>
<proteinExistence type="predicted"/>